<dbReference type="EMBL" id="VMNH01000029">
    <property type="protein sequence ID" value="TVO69873.1"/>
    <property type="molecule type" value="Genomic_DNA"/>
</dbReference>
<evidence type="ECO:0000313" key="2">
    <source>
        <dbReference type="EMBL" id="TVO69873.1"/>
    </source>
</evidence>
<name>A0A557RXI7_9GAMM</name>
<sequence length="160" mass="16534">MSESPEKIAQQIADGLLEAGLMLATAESCTGGWVAKVLTDIAGSSEWFDRGFVTYSNTAKQEMLGVREQTLSEQGAVSEAVVKEMVVGALASSGASLALSVSGIAGPGGGSLEKPVGTVWFAWQRTGGPVQAACHHFSGDRDSVRRQAVIVALKGVLALL</sequence>
<proteinExistence type="predicted"/>
<feature type="domain" description="CinA C-terminal" evidence="1">
    <location>
        <begin position="6"/>
        <end position="158"/>
    </location>
</feature>
<accession>A0A557RXI7</accession>
<reference evidence="2 3" key="1">
    <citation type="submission" date="2019-07" db="EMBL/GenBank/DDBJ databases">
        <title>The pathways for chlorine oxyanion respiration interact through the shared metabolite chlorate.</title>
        <authorList>
            <person name="Barnum T.P."/>
            <person name="Cheng Y."/>
            <person name="Hill K.A."/>
            <person name="Lucas L.N."/>
            <person name="Carlson H.K."/>
            <person name="Coates J.D."/>
        </authorList>
    </citation>
    <scope>NUCLEOTIDE SEQUENCE [LARGE SCALE GENOMIC DNA]</scope>
    <source>
        <strain evidence="2 3">BK-1</strain>
    </source>
</reference>
<evidence type="ECO:0000313" key="3">
    <source>
        <dbReference type="Proteomes" id="UP000316649"/>
    </source>
</evidence>
<dbReference type="Pfam" id="PF02464">
    <property type="entry name" value="CinA"/>
    <property type="match status" value="1"/>
</dbReference>
<keyword evidence="3" id="KW-1185">Reference proteome</keyword>
<dbReference type="NCBIfam" id="NF002975">
    <property type="entry name" value="PRK03661.1"/>
    <property type="match status" value="1"/>
</dbReference>
<dbReference type="SUPFAM" id="SSF142433">
    <property type="entry name" value="CinA-like"/>
    <property type="match status" value="1"/>
</dbReference>
<dbReference type="AlphaFoldDB" id="A0A557RXI7"/>
<dbReference type="RefSeq" id="WP_144360402.1">
    <property type="nucleotide sequence ID" value="NZ_VMNH01000029.1"/>
</dbReference>
<dbReference type="Proteomes" id="UP000316649">
    <property type="component" value="Unassembled WGS sequence"/>
</dbReference>
<comment type="caution">
    <text evidence="2">The sequence shown here is derived from an EMBL/GenBank/DDBJ whole genome shotgun (WGS) entry which is preliminary data.</text>
</comment>
<dbReference type="InterPro" id="IPR008136">
    <property type="entry name" value="CinA_C"/>
</dbReference>
<dbReference type="GO" id="GO:0019159">
    <property type="term" value="F:nicotinamide-nucleotide amidase activity"/>
    <property type="evidence" value="ECO:0007669"/>
    <property type="project" value="UniProtKB-EC"/>
</dbReference>
<keyword evidence="2" id="KW-0378">Hydrolase</keyword>
<dbReference type="Gene3D" id="3.90.950.20">
    <property type="entry name" value="CinA-like"/>
    <property type="match status" value="1"/>
</dbReference>
<dbReference type="NCBIfam" id="TIGR00199">
    <property type="entry name" value="PncC_domain"/>
    <property type="match status" value="1"/>
</dbReference>
<gene>
    <name evidence="2" type="primary">pncC</name>
    <name evidence="2" type="ORF">FHP88_17530</name>
</gene>
<protein>
    <submittedName>
        <fullName evidence="2">Nicotinamide-nucleotide amidase</fullName>
        <ecNumber evidence="2">3.5.1.42</ecNumber>
    </submittedName>
</protein>
<dbReference type="EC" id="3.5.1.42" evidence="2"/>
<organism evidence="2 3">
    <name type="scientific">Sedimenticola selenatireducens</name>
    <dbReference type="NCBI Taxonomy" id="191960"/>
    <lineage>
        <taxon>Bacteria</taxon>
        <taxon>Pseudomonadati</taxon>
        <taxon>Pseudomonadota</taxon>
        <taxon>Gammaproteobacteria</taxon>
        <taxon>Chromatiales</taxon>
        <taxon>Sedimenticolaceae</taxon>
        <taxon>Sedimenticola</taxon>
    </lineage>
</organism>
<evidence type="ECO:0000259" key="1">
    <source>
        <dbReference type="Pfam" id="PF02464"/>
    </source>
</evidence>
<dbReference type="OrthoDB" id="9801454at2"/>
<dbReference type="InterPro" id="IPR036653">
    <property type="entry name" value="CinA-like_C"/>
</dbReference>